<organism evidence="4 5">
    <name type="scientific">Bacteroides uniformis</name>
    <dbReference type="NCBI Taxonomy" id="820"/>
    <lineage>
        <taxon>Bacteria</taxon>
        <taxon>Pseudomonadati</taxon>
        <taxon>Bacteroidota</taxon>
        <taxon>Bacteroidia</taxon>
        <taxon>Bacteroidales</taxon>
        <taxon>Bacteroidaceae</taxon>
        <taxon>Bacteroides</taxon>
    </lineage>
</organism>
<dbReference type="NCBIfam" id="TIGR03590">
    <property type="entry name" value="PseG"/>
    <property type="match status" value="1"/>
</dbReference>
<dbReference type="GO" id="GO:0016787">
    <property type="term" value="F:hydrolase activity"/>
    <property type="evidence" value="ECO:0007669"/>
    <property type="project" value="UniProtKB-KW"/>
</dbReference>
<dbReference type="Gene3D" id="3.40.50.11190">
    <property type="match status" value="1"/>
</dbReference>
<evidence type="ECO:0000313" key="5">
    <source>
        <dbReference type="Proteomes" id="UP000284640"/>
    </source>
</evidence>
<dbReference type="SUPFAM" id="SSF53756">
    <property type="entry name" value="UDP-Glycosyltransferase/glycogen phosphorylase"/>
    <property type="match status" value="1"/>
</dbReference>
<dbReference type="InterPro" id="IPR016181">
    <property type="entry name" value="Acyl_CoA_acyltransferase"/>
</dbReference>
<reference evidence="4 5" key="1">
    <citation type="submission" date="2018-08" db="EMBL/GenBank/DDBJ databases">
        <title>A genome reference for cultivated species of the human gut microbiota.</title>
        <authorList>
            <person name="Zou Y."/>
            <person name="Xue W."/>
            <person name="Luo G."/>
        </authorList>
    </citation>
    <scope>NUCLEOTIDE SEQUENCE [LARGE SCALE GENOMIC DNA]</scope>
    <source>
        <strain evidence="4 5">AM27-46</strain>
    </source>
</reference>
<feature type="domain" description="N-acetyltransferase" evidence="3">
    <location>
        <begin position="351"/>
        <end position="487"/>
    </location>
</feature>
<feature type="active site" description="Proton acceptor" evidence="1">
    <location>
        <position position="26"/>
    </location>
</feature>
<name>A0A414JTT0_BACUN</name>
<evidence type="ECO:0000313" key="4">
    <source>
        <dbReference type="EMBL" id="RHE62112.1"/>
    </source>
</evidence>
<dbReference type="Gene3D" id="3.40.50.2000">
    <property type="entry name" value="Glycogen Phosphorylase B"/>
    <property type="match status" value="1"/>
</dbReference>
<accession>A0A414JTT0</accession>
<feature type="binding site" evidence="2">
    <location>
        <position position="251"/>
    </location>
    <ligand>
        <name>substrate</name>
    </ligand>
</feature>
<dbReference type="Proteomes" id="UP000284640">
    <property type="component" value="Unassembled WGS sequence"/>
</dbReference>
<dbReference type="Pfam" id="PF13302">
    <property type="entry name" value="Acetyltransf_3"/>
    <property type="match status" value="1"/>
</dbReference>
<dbReference type="AlphaFoldDB" id="A0A414JTT0"/>
<dbReference type="EC" id="3.6.1.57" evidence="4"/>
<proteinExistence type="predicted"/>
<feature type="binding site" evidence="2">
    <location>
        <position position="153"/>
    </location>
    <ligand>
        <name>substrate</name>
    </ligand>
</feature>
<evidence type="ECO:0000259" key="3">
    <source>
        <dbReference type="PROSITE" id="PS51186"/>
    </source>
</evidence>
<protein>
    <submittedName>
        <fullName evidence="4">UDP-2,4-diacetamido-2,4, 6-trideoxy-beta-L-altropyranose hydrolase</fullName>
        <ecNumber evidence="4">3.6.1.57</ecNumber>
    </submittedName>
</protein>
<dbReference type="RefSeq" id="WP_118930821.1">
    <property type="nucleotide sequence ID" value="NZ_JAQDIY010000005.1"/>
</dbReference>
<dbReference type="PROSITE" id="PS51186">
    <property type="entry name" value="GNAT"/>
    <property type="match status" value="1"/>
</dbReference>
<dbReference type="InterPro" id="IPR000182">
    <property type="entry name" value="GNAT_dom"/>
</dbReference>
<evidence type="ECO:0000256" key="2">
    <source>
        <dbReference type="PIRSR" id="PIRSR620023-2"/>
    </source>
</evidence>
<gene>
    <name evidence="4" type="primary">pseG</name>
    <name evidence="4" type="ORF">DW729_01705</name>
</gene>
<dbReference type="EMBL" id="QSKL01000001">
    <property type="protein sequence ID" value="RHE62112.1"/>
    <property type="molecule type" value="Genomic_DNA"/>
</dbReference>
<evidence type="ECO:0000256" key="1">
    <source>
        <dbReference type="PIRSR" id="PIRSR620023-1"/>
    </source>
</evidence>
<sequence length="488" mass="56718">MSYFIDDVMQKIYFRADASATIGYGHFIRTLALADMLKDDFDCTFFTCHPTPYQVSEMEKVCPFIPLQEESHYDDFLSHLQGDEIVVLDNYFFTTDYQRAIKQKGCRLVCIDDMHDKHYVADVVINHGITNGNLFSTEPYTQLCLGYAWALLRLPFLQLPQIQRKNRKIEKAIVCFGGSDKNDLTTRFVSFLQKEKTVKQIIAIVGDKYQLDTLHCSSKVSYQHNLSASEMSELFRQSDIAFVPTSTVCLEALSQQLPVVAGYYVDNQKEVYAEYAANNLIYPLGNLLNLDFAEMNYSLIVEKINSLHTMDFSLVSLRYRRLFQNMFVPIEIKKNGLKFVDYRILDKDKQLLIWQARNEEKVRIQMAHTEPILWESHLKFVDSLSVQYKKIYMAVYREEQLLGSVNIEYSSATHLERGLFILPEFWGNGDAVLIENTLSEFLQEQQVTSVMAKVLRSNSRSLHFHLKLGYRQISNDDEYDYLIKDLNK</sequence>
<keyword evidence="4" id="KW-0378">Hydrolase</keyword>
<dbReference type="InterPro" id="IPR020023">
    <property type="entry name" value="PseG"/>
</dbReference>
<dbReference type="GO" id="GO:0016747">
    <property type="term" value="F:acyltransferase activity, transferring groups other than amino-acyl groups"/>
    <property type="evidence" value="ECO:0007669"/>
    <property type="project" value="InterPro"/>
</dbReference>
<dbReference type="SUPFAM" id="SSF55729">
    <property type="entry name" value="Acyl-CoA N-acyltransferases (Nat)"/>
    <property type="match status" value="1"/>
</dbReference>
<dbReference type="Gene3D" id="3.40.630.30">
    <property type="match status" value="1"/>
</dbReference>
<comment type="caution">
    <text evidence="4">The sequence shown here is derived from an EMBL/GenBank/DDBJ whole genome shotgun (WGS) entry which is preliminary data.</text>
</comment>